<keyword evidence="12" id="KW-0040">ANK repeat</keyword>
<keyword evidence="6" id="KW-0677">Repeat</keyword>
<feature type="transmembrane region" description="Helical" evidence="14">
    <location>
        <begin position="738"/>
        <end position="758"/>
    </location>
</feature>
<dbReference type="EMBL" id="CDMY01000247">
    <property type="protein sequence ID" value="CEL96815.1"/>
    <property type="molecule type" value="Genomic_DNA"/>
</dbReference>
<accession>A0A0G4EJX4</accession>
<dbReference type="VEuPathDB" id="CryptoDB:Vbra_3851"/>
<dbReference type="OrthoDB" id="432407at2759"/>
<dbReference type="GO" id="GO:0098703">
    <property type="term" value="P:calcium ion import across plasma membrane"/>
    <property type="evidence" value="ECO:0007669"/>
    <property type="project" value="TreeGrafter"/>
</dbReference>
<dbReference type="GO" id="GO:0005886">
    <property type="term" value="C:plasma membrane"/>
    <property type="evidence" value="ECO:0007669"/>
    <property type="project" value="UniProtKB-SubCell"/>
</dbReference>
<feature type="transmembrane region" description="Helical" evidence="14">
    <location>
        <begin position="462"/>
        <end position="483"/>
    </location>
</feature>
<keyword evidence="3" id="KW-1003">Cell membrane</keyword>
<evidence type="ECO:0000256" key="3">
    <source>
        <dbReference type="ARBA" id="ARBA00022475"/>
    </source>
</evidence>
<dbReference type="InterPro" id="IPR002110">
    <property type="entry name" value="Ankyrin_rpt"/>
</dbReference>
<keyword evidence="10 14" id="KW-0472">Membrane</keyword>
<evidence type="ECO:0000256" key="9">
    <source>
        <dbReference type="ARBA" id="ARBA00023065"/>
    </source>
</evidence>
<dbReference type="Pfam" id="PF12796">
    <property type="entry name" value="Ank_2"/>
    <property type="match status" value="1"/>
</dbReference>
<dbReference type="PhylomeDB" id="A0A0G4EJX4"/>
<evidence type="ECO:0000256" key="11">
    <source>
        <dbReference type="ARBA" id="ARBA00023303"/>
    </source>
</evidence>
<dbReference type="PANTHER" id="PTHR10582:SF2">
    <property type="entry name" value="INACTIVE"/>
    <property type="match status" value="1"/>
</dbReference>
<evidence type="ECO:0000256" key="10">
    <source>
        <dbReference type="ARBA" id="ARBA00023136"/>
    </source>
</evidence>
<dbReference type="PROSITE" id="PS50088">
    <property type="entry name" value="ANK_REPEAT"/>
    <property type="match status" value="2"/>
</dbReference>
<evidence type="ECO:0000313" key="16">
    <source>
        <dbReference type="EMBL" id="CEL96815.1"/>
    </source>
</evidence>
<feature type="transmembrane region" description="Helical" evidence="14">
    <location>
        <begin position="625"/>
        <end position="651"/>
    </location>
</feature>
<feature type="region of interest" description="Disordered" evidence="13">
    <location>
        <begin position="1"/>
        <end position="60"/>
    </location>
</feature>
<evidence type="ECO:0000256" key="12">
    <source>
        <dbReference type="PROSITE-ProRule" id="PRU00023"/>
    </source>
</evidence>
<dbReference type="InterPro" id="IPR024862">
    <property type="entry name" value="TRPV"/>
</dbReference>
<dbReference type="Proteomes" id="UP000041254">
    <property type="component" value="Unassembled WGS sequence"/>
</dbReference>
<dbReference type="GO" id="GO:0005216">
    <property type="term" value="F:monoatomic ion channel activity"/>
    <property type="evidence" value="ECO:0007669"/>
    <property type="project" value="InterPro"/>
</dbReference>
<dbReference type="SUPFAM" id="SSF81324">
    <property type="entry name" value="Voltage-gated potassium channels"/>
    <property type="match status" value="1"/>
</dbReference>
<keyword evidence="9" id="KW-0406">Ion transport</keyword>
<dbReference type="Pfam" id="PF00520">
    <property type="entry name" value="Ion_trans"/>
    <property type="match status" value="1"/>
</dbReference>
<evidence type="ECO:0000256" key="5">
    <source>
        <dbReference type="ARBA" id="ARBA00022692"/>
    </source>
</evidence>
<evidence type="ECO:0000256" key="13">
    <source>
        <dbReference type="SAM" id="MobiDB-lite"/>
    </source>
</evidence>
<dbReference type="InParanoid" id="A0A0G4EJX4"/>
<comment type="subcellular location">
    <subcellularLocation>
        <location evidence="1">Cell membrane</location>
        <topology evidence="1">Multi-pass membrane protein</topology>
    </subcellularLocation>
</comment>
<dbReference type="AlphaFoldDB" id="A0A0G4EJX4"/>
<dbReference type="PANTHER" id="PTHR10582">
    <property type="entry name" value="TRANSIENT RECEPTOR POTENTIAL ION CHANNEL PROTEIN"/>
    <property type="match status" value="1"/>
</dbReference>
<dbReference type="PROSITE" id="PS50297">
    <property type="entry name" value="ANK_REP_REGION"/>
    <property type="match status" value="2"/>
</dbReference>
<keyword evidence="8 14" id="KW-1133">Transmembrane helix</keyword>
<dbReference type="Gene3D" id="1.10.287.70">
    <property type="match status" value="1"/>
</dbReference>
<organism evidence="16 17">
    <name type="scientific">Vitrella brassicaformis (strain CCMP3155)</name>
    <dbReference type="NCBI Taxonomy" id="1169540"/>
    <lineage>
        <taxon>Eukaryota</taxon>
        <taxon>Sar</taxon>
        <taxon>Alveolata</taxon>
        <taxon>Colpodellida</taxon>
        <taxon>Vitrellaceae</taxon>
        <taxon>Vitrella</taxon>
    </lineage>
</organism>
<keyword evidence="7" id="KW-0106">Calcium</keyword>
<feature type="domain" description="Ion transport" evidence="15">
    <location>
        <begin position="434"/>
        <end position="655"/>
    </location>
</feature>
<evidence type="ECO:0000256" key="6">
    <source>
        <dbReference type="ARBA" id="ARBA00022737"/>
    </source>
</evidence>
<keyword evidence="5 14" id="KW-0812">Transmembrane</keyword>
<dbReference type="SMART" id="SM00248">
    <property type="entry name" value="ANK"/>
    <property type="match status" value="4"/>
</dbReference>
<feature type="repeat" description="ANK" evidence="12">
    <location>
        <begin position="224"/>
        <end position="256"/>
    </location>
</feature>
<feature type="transmembrane region" description="Helical" evidence="14">
    <location>
        <begin position="558"/>
        <end position="579"/>
    </location>
</feature>
<dbReference type="STRING" id="1169540.A0A0G4EJX4"/>
<dbReference type="SUPFAM" id="SSF48403">
    <property type="entry name" value="Ankyrin repeat"/>
    <property type="match status" value="1"/>
</dbReference>
<keyword evidence="17" id="KW-1185">Reference proteome</keyword>
<gene>
    <name evidence="16" type="ORF">Vbra_3851</name>
</gene>
<evidence type="ECO:0000259" key="15">
    <source>
        <dbReference type="Pfam" id="PF00520"/>
    </source>
</evidence>
<evidence type="ECO:0000256" key="1">
    <source>
        <dbReference type="ARBA" id="ARBA00004651"/>
    </source>
</evidence>
<feature type="transmembrane region" description="Helical" evidence="14">
    <location>
        <begin position="424"/>
        <end position="442"/>
    </location>
</feature>
<evidence type="ECO:0000256" key="14">
    <source>
        <dbReference type="SAM" id="Phobius"/>
    </source>
</evidence>
<feature type="repeat" description="ANK" evidence="12">
    <location>
        <begin position="189"/>
        <end position="213"/>
    </location>
</feature>
<dbReference type="Gene3D" id="1.25.40.20">
    <property type="entry name" value="Ankyrin repeat-containing domain"/>
    <property type="match status" value="1"/>
</dbReference>
<sequence>MLGFVNQQRPQRPQGRKGDKAAHEGHYIQLPRVEDAASDAEAQKPINDRKMSASRQASDQVPLLLDDEQGLVEPQPPDVTDDITKAPRRFEQVPLVGAPAADDWEPTQSLRDSIKEVIDASDVEGLRNALAGLSPEQAEKVLTTGEWAHRKWASCDSAIHYAALKCSDVAVLEVLLHDRQHLLNMKDQKGRTPLHFAARRGSVDVVEKFVEWGGKELLEALSENGRTPLHDAAMRGNSDVVEWILNENQDLLKIKNDDGETPLDFALKKPKVVVAMVGVDGDVVMELLERGAKMPDVAAQDLEEVVPFAKGFLKDRSESLGLDCLRCCSVFRRLMQTRSSDSLTDDLAKIGNWLEALIATFCADTKTWVFRKSLEGKERDWFALLESSEPLQVVTQANCISLVEKHWKEEYENWSMKLAPRDVFISRVLSMLLMVAFVLLHIESIKGDSDVMMPWVWPSMWLWGAVLTGTGFILLEVFQALRLKAAYWGDIWNHVDFASGVSIVGFITIHFTGYSAGAEIGSGVLIALLFALRFLQTASLHPTVGPLILAVVKMLSDISMFLCLYVYILLVFAGIFTVLSSDEDHQHFGSFPKATLTLFYAGLGDFSDPLNNAIDNNDTLGAVLLFTYVILSSIILLNLLIAIMASTYAVIEESQAAQYQLLRIRVLNEYLTIPVHERLPPPFNLIGRCLKRHQLHPSYVSMICVCAAVVVSEPLHYLANLISGRQSALCRIAFWSMKVIYCTIDALLCAVAFTPAFIYEGYEKIQKKMQERDYWEALRTIGVILLAPVFLLYNYVTSQESSEDTEGKRRWRRGARDDFKDSIEKWMEAADHHDTTSPDIMTALVHNHSSQFEMLSGIQKQLREMQTQQEQMGERLTKVETHIKDKMG</sequence>
<dbReference type="InterPro" id="IPR005821">
    <property type="entry name" value="Ion_trans_dom"/>
</dbReference>
<evidence type="ECO:0000256" key="7">
    <source>
        <dbReference type="ARBA" id="ARBA00022837"/>
    </source>
</evidence>
<evidence type="ECO:0000313" key="17">
    <source>
        <dbReference type="Proteomes" id="UP000041254"/>
    </source>
</evidence>
<keyword evidence="4" id="KW-0109">Calcium transport</keyword>
<keyword evidence="2" id="KW-0813">Transport</keyword>
<feature type="compositionally biased region" description="Basic and acidic residues" evidence="13">
    <location>
        <begin position="16"/>
        <end position="26"/>
    </location>
</feature>
<feature type="transmembrane region" description="Helical" evidence="14">
    <location>
        <begin position="778"/>
        <end position="796"/>
    </location>
</feature>
<protein>
    <recommendedName>
        <fullName evidence="15">Ion transport domain-containing protein</fullName>
    </recommendedName>
</protein>
<name>A0A0G4EJX4_VITBC</name>
<feature type="transmembrane region" description="Helical" evidence="14">
    <location>
        <begin position="698"/>
        <end position="718"/>
    </location>
</feature>
<reference evidence="16 17" key="1">
    <citation type="submission" date="2014-11" db="EMBL/GenBank/DDBJ databases">
        <authorList>
            <person name="Zhu J."/>
            <person name="Qi W."/>
            <person name="Song R."/>
        </authorList>
    </citation>
    <scope>NUCLEOTIDE SEQUENCE [LARGE SCALE GENOMIC DNA]</scope>
</reference>
<feature type="transmembrane region" description="Helical" evidence="14">
    <location>
        <begin position="495"/>
        <end position="514"/>
    </location>
</feature>
<dbReference type="InterPro" id="IPR036770">
    <property type="entry name" value="Ankyrin_rpt-contain_sf"/>
</dbReference>
<evidence type="ECO:0000256" key="8">
    <source>
        <dbReference type="ARBA" id="ARBA00022989"/>
    </source>
</evidence>
<evidence type="ECO:0000256" key="2">
    <source>
        <dbReference type="ARBA" id="ARBA00022448"/>
    </source>
</evidence>
<evidence type="ECO:0000256" key="4">
    <source>
        <dbReference type="ARBA" id="ARBA00022568"/>
    </source>
</evidence>
<keyword evidence="11" id="KW-0407">Ion channel</keyword>
<proteinExistence type="predicted"/>